<feature type="transmembrane region" description="Helical" evidence="1">
    <location>
        <begin position="43"/>
        <end position="61"/>
    </location>
</feature>
<organism evidence="3 4">
    <name type="scientific">Prorocentrum cordatum</name>
    <dbReference type="NCBI Taxonomy" id="2364126"/>
    <lineage>
        <taxon>Eukaryota</taxon>
        <taxon>Sar</taxon>
        <taxon>Alveolata</taxon>
        <taxon>Dinophyceae</taxon>
        <taxon>Prorocentrales</taxon>
        <taxon>Prorocentraceae</taxon>
        <taxon>Prorocentrum</taxon>
    </lineage>
</organism>
<protein>
    <submittedName>
        <fullName evidence="3">Uncharacterized protein</fullName>
    </submittedName>
</protein>
<keyword evidence="1" id="KW-1133">Transmembrane helix</keyword>
<feature type="chain" id="PRO_5047515649" evidence="2">
    <location>
        <begin position="18"/>
        <end position="188"/>
    </location>
</feature>
<keyword evidence="4" id="KW-1185">Reference proteome</keyword>
<keyword evidence="1" id="KW-0472">Membrane</keyword>
<proteinExistence type="predicted"/>
<evidence type="ECO:0000313" key="4">
    <source>
        <dbReference type="Proteomes" id="UP001189429"/>
    </source>
</evidence>
<evidence type="ECO:0000256" key="1">
    <source>
        <dbReference type="SAM" id="Phobius"/>
    </source>
</evidence>
<evidence type="ECO:0000313" key="3">
    <source>
        <dbReference type="EMBL" id="CAK0908801.1"/>
    </source>
</evidence>
<feature type="transmembrane region" description="Helical" evidence="1">
    <location>
        <begin position="81"/>
        <end position="103"/>
    </location>
</feature>
<comment type="caution">
    <text evidence="3">The sequence shown here is derived from an EMBL/GenBank/DDBJ whole genome shotgun (WGS) entry which is preliminary data.</text>
</comment>
<dbReference type="EMBL" id="CAUYUJ010022082">
    <property type="protein sequence ID" value="CAK0908801.1"/>
    <property type="molecule type" value="Genomic_DNA"/>
</dbReference>
<accession>A0ABN9YDK1</accession>
<feature type="signal peptide" evidence="2">
    <location>
        <begin position="1"/>
        <end position="17"/>
    </location>
</feature>
<sequence length="188" mass="20475">MGLVICMFSSPYACAAASLIPVVSGCCLNVAQSKWRDFTRKCMIVCTTSFILLTIVLFTLSNPGASGGPATERVLSDQANTIGMLMAVFYVIPLVLSCAYPMYGEHCCTATKDEEVPDSEEKIQETGKVDYVVLVSAILHWGVIGVFIMFYLYLAVSHSLDVQEDWEVVFEGNATKNPPPPLETNASQ</sequence>
<feature type="transmembrane region" description="Helical" evidence="1">
    <location>
        <begin position="12"/>
        <end position="31"/>
    </location>
</feature>
<keyword evidence="1" id="KW-0812">Transmembrane</keyword>
<evidence type="ECO:0000256" key="2">
    <source>
        <dbReference type="SAM" id="SignalP"/>
    </source>
</evidence>
<gene>
    <name evidence="3" type="ORF">PCOR1329_LOCUS83396</name>
</gene>
<dbReference type="Proteomes" id="UP001189429">
    <property type="component" value="Unassembled WGS sequence"/>
</dbReference>
<reference evidence="3" key="1">
    <citation type="submission" date="2023-10" db="EMBL/GenBank/DDBJ databases">
        <authorList>
            <person name="Chen Y."/>
            <person name="Shah S."/>
            <person name="Dougan E. K."/>
            <person name="Thang M."/>
            <person name="Chan C."/>
        </authorList>
    </citation>
    <scope>NUCLEOTIDE SEQUENCE [LARGE SCALE GENOMIC DNA]</scope>
</reference>
<name>A0ABN9YDK1_9DINO</name>
<keyword evidence="2" id="KW-0732">Signal</keyword>
<feature type="transmembrane region" description="Helical" evidence="1">
    <location>
        <begin position="131"/>
        <end position="154"/>
    </location>
</feature>